<evidence type="ECO:0000313" key="3">
    <source>
        <dbReference type="Proteomes" id="UP000239340"/>
    </source>
</evidence>
<name>A0A2L0HEG7_RHIFR</name>
<accession>A0A2L0HEG7</accession>
<reference evidence="2 3" key="1">
    <citation type="submission" date="2017-10" db="EMBL/GenBank/DDBJ databases">
        <title>Analysis of the genome sequences of Rhizobium populations associated to common bean (phaseolus vulgaris).</title>
        <authorList>
            <person name="Bustos P."/>
            <person name="Santamaria R.I."/>
            <person name="Miranda-Sanchez F."/>
            <person name="Perez-Carrascal O."/>
            <person name="Juarez S."/>
            <person name="Lozano L."/>
            <person name="Martinez-Flores I."/>
            <person name="Vinuesa P."/>
            <person name="Martinez-Romero E."/>
            <person name="Cevallos M.A."/>
            <person name="Romero D."/>
            <person name="Davila G."/>
            <person name="Gonzalez V."/>
        </authorList>
    </citation>
    <scope>NUCLEOTIDE SEQUENCE [LARGE SCALE GENOMIC DNA]</scope>
    <source>
        <strain evidence="2 3">NXT3</strain>
        <plasmid evidence="3">Plasmid psfrenxt3c</plasmid>
    </source>
</reference>
<evidence type="ECO:0000256" key="1">
    <source>
        <dbReference type="SAM" id="MobiDB-lite"/>
    </source>
</evidence>
<proteinExistence type="predicted"/>
<keyword evidence="2" id="KW-0614">Plasmid</keyword>
<evidence type="ECO:0000313" key="2">
    <source>
        <dbReference type="EMBL" id="AUX79890.1"/>
    </source>
</evidence>
<protein>
    <submittedName>
        <fullName evidence="2">Uncharacterized protein</fullName>
    </submittedName>
</protein>
<geneLocation type="plasmid" evidence="3">
    <name>psfrenxt3c</name>
</geneLocation>
<feature type="region of interest" description="Disordered" evidence="1">
    <location>
        <begin position="1"/>
        <end position="26"/>
    </location>
</feature>
<dbReference type="EMBL" id="CP024310">
    <property type="protein sequence ID" value="AUX79890.1"/>
    <property type="molecule type" value="Genomic_DNA"/>
</dbReference>
<dbReference type="Proteomes" id="UP000239340">
    <property type="component" value="Plasmid pSfreNXT3c"/>
</dbReference>
<organism evidence="2 3">
    <name type="scientific">Rhizobium fredii</name>
    <name type="common">Sinorhizobium fredii</name>
    <dbReference type="NCBI Taxonomy" id="380"/>
    <lineage>
        <taxon>Bacteria</taxon>
        <taxon>Pseudomonadati</taxon>
        <taxon>Pseudomonadota</taxon>
        <taxon>Alphaproteobacteria</taxon>
        <taxon>Hyphomicrobiales</taxon>
        <taxon>Rhizobiaceae</taxon>
        <taxon>Sinorhizobium/Ensifer group</taxon>
        <taxon>Sinorhizobium</taxon>
    </lineage>
</organism>
<dbReference type="AlphaFoldDB" id="A0A2L0HEG7"/>
<gene>
    <name evidence="2" type="ORF">NXT3_PC00729</name>
</gene>
<sequence>MTAGRRPYAGIDAPVEPVPKAMGSERSHGLNAFRRLRPSMGDKKVGVHVTLAGSRLVMMW</sequence>